<protein>
    <recommendedName>
        <fullName evidence="3">Ndc10 domain-containing protein</fullName>
    </recommendedName>
</protein>
<gene>
    <name evidence="1" type="ORF">BGZ80_006793</name>
</gene>
<evidence type="ECO:0000313" key="1">
    <source>
        <dbReference type="EMBL" id="KAF9998400.1"/>
    </source>
</evidence>
<feature type="non-terminal residue" evidence="1">
    <location>
        <position position="231"/>
    </location>
</feature>
<proteinExistence type="predicted"/>
<reference evidence="1" key="1">
    <citation type="journal article" date="2020" name="Fungal Divers.">
        <title>Resolving the Mortierellaceae phylogeny through synthesis of multi-gene phylogenetics and phylogenomics.</title>
        <authorList>
            <person name="Vandepol N."/>
            <person name="Liber J."/>
            <person name="Desiro A."/>
            <person name="Na H."/>
            <person name="Kennedy M."/>
            <person name="Barry K."/>
            <person name="Grigoriev I.V."/>
            <person name="Miller A.N."/>
            <person name="O'Donnell K."/>
            <person name="Stajich J.E."/>
            <person name="Bonito G."/>
        </authorList>
    </citation>
    <scope>NUCLEOTIDE SEQUENCE</scope>
    <source>
        <strain evidence="1">NRRL 2769</strain>
    </source>
</reference>
<dbReference type="InterPro" id="IPR038279">
    <property type="entry name" value="Ndc10_dom2_sf"/>
</dbReference>
<organism evidence="1 2">
    <name type="scientific">Entomortierella chlamydospora</name>
    <dbReference type="NCBI Taxonomy" id="101097"/>
    <lineage>
        <taxon>Eukaryota</taxon>
        <taxon>Fungi</taxon>
        <taxon>Fungi incertae sedis</taxon>
        <taxon>Mucoromycota</taxon>
        <taxon>Mortierellomycotina</taxon>
        <taxon>Mortierellomycetes</taxon>
        <taxon>Mortierellales</taxon>
        <taxon>Mortierellaceae</taxon>
        <taxon>Entomortierella</taxon>
    </lineage>
</organism>
<accession>A0A9P6MG63</accession>
<evidence type="ECO:0000313" key="2">
    <source>
        <dbReference type="Proteomes" id="UP000703661"/>
    </source>
</evidence>
<keyword evidence="2" id="KW-1185">Reference proteome</keyword>
<evidence type="ECO:0008006" key="3">
    <source>
        <dbReference type="Google" id="ProtNLM"/>
    </source>
</evidence>
<name>A0A9P6MG63_9FUNG</name>
<comment type="caution">
    <text evidence="1">The sequence shown here is derived from an EMBL/GenBank/DDBJ whole genome shotgun (WGS) entry which is preliminary data.</text>
</comment>
<dbReference type="AlphaFoldDB" id="A0A9P6MG63"/>
<dbReference type="Proteomes" id="UP000703661">
    <property type="component" value="Unassembled WGS sequence"/>
</dbReference>
<dbReference type="EMBL" id="JAAAID010003374">
    <property type="protein sequence ID" value="KAF9998400.1"/>
    <property type="molecule type" value="Genomic_DNA"/>
</dbReference>
<dbReference type="Gene3D" id="1.10.443.20">
    <property type="entry name" value="Centromere DNA-binding protein complex CBF3 subunit, domain 2"/>
    <property type="match status" value="1"/>
</dbReference>
<sequence>MAHFHEKQQSYFIERDLVIPSLELQRPIFPWIEHNFDKDMPQKTPSWIDECVKAMMGAEPNKATVDDIFWGKFEDQGGSKKHEKRSNALNSSSLIDRMEFLKLLVRMKRVILQDAVVFMKPRLLSSGLARPKKDGDTLTNSLITSMPHVFESEMFLYFSSQLEKAIEEHRSRPSLVDLNVQLNTRTLISSMNNLSVQASSEQSQIFAKMQEMSSAQQVQVEQVDKRVRNVE</sequence>
<dbReference type="GO" id="GO:0003677">
    <property type="term" value="F:DNA binding"/>
    <property type="evidence" value="ECO:0007669"/>
    <property type="project" value="InterPro"/>
</dbReference>